<sequence length="60" mass="6841">MLLIFEFLSDSKRHVKAGVVTEDELASVPLALKRWVVWPYYLGVYLADHNRGLVRLAQVG</sequence>
<accession>A0A1H3P126</accession>
<protein>
    <submittedName>
        <fullName evidence="1">Uncharacterized protein</fullName>
    </submittedName>
</protein>
<dbReference type="Proteomes" id="UP000182902">
    <property type="component" value="Unassembled WGS sequence"/>
</dbReference>
<reference evidence="1 2" key="1">
    <citation type="submission" date="2016-10" db="EMBL/GenBank/DDBJ databases">
        <authorList>
            <person name="de Groot N.N."/>
        </authorList>
    </citation>
    <scope>NUCLEOTIDE SEQUENCE [LARGE SCALE GENOMIC DNA]</scope>
    <source>
        <strain evidence="1 2">ICMP 14252</strain>
    </source>
</reference>
<gene>
    <name evidence="1" type="ORF">SAMN05216247_10619</name>
</gene>
<organism evidence="1 2">
    <name type="scientific">Pseudomonas salomonii</name>
    <dbReference type="NCBI Taxonomy" id="191391"/>
    <lineage>
        <taxon>Bacteria</taxon>
        <taxon>Pseudomonadati</taxon>
        <taxon>Pseudomonadota</taxon>
        <taxon>Gammaproteobacteria</taxon>
        <taxon>Pseudomonadales</taxon>
        <taxon>Pseudomonadaceae</taxon>
        <taxon>Pseudomonas</taxon>
    </lineage>
</organism>
<proteinExistence type="predicted"/>
<evidence type="ECO:0000313" key="1">
    <source>
        <dbReference type="EMBL" id="SDY94817.1"/>
    </source>
</evidence>
<dbReference type="RefSeq" id="WP_240035009.1">
    <property type="nucleotide sequence ID" value="NZ_FNOX01000006.1"/>
</dbReference>
<name>A0A1H3P126_9PSED</name>
<dbReference type="EMBL" id="FNOX01000006">
    <property type="protein sequence ID" value="SDY94817.1"/>
    <property type="molecule type" value="Genomic_DNA"/>
</dbReference>
<evidence type="ECO:0000313" key="2">
    <source>
        <dbReference type="Proteomes" id="UP000182902"/>
    </source>
</evidence>
<dbReference type="AlphaFoldDB" id="A0A1H3P126"/>